<dbReference type="AlphaFoldDB" id="A0A8T1F006"/>
<evidence type="ECO:0000313" key="1">
    <source>
        <dbReference type="EMBL" id="KAG2962544.1"/>
    </source>
</evidence>
<protein>
    <submittedName>
        <fullName evidence="1">Uncharacterized protein</fullName>
    </submittedName>
</protein>
<gene>
    <name evidence="1" type="ORF">PC118_g21375</name>
</gene>
<dbReference type="Proteomes" id="UP000697107">
    <property type="component" value="Unassembled WGS sequence"/>
</dbReference>
<name>A0A8T1F006_9STRA</name>
<dbReference type="EMBL" id="RCML01001446">
    <property type="protein sequence ID" value="KAG2962544.1"/>
    <property type="molecule type" value="Genomic_DNA"/>
</dbReference>
<evidence type="ECO:0000313" key="2">
    <source>
        <dbReference type="Proteomes" id="UP000697107"/>
    </source>
</evidence>
<comment type="caution">
    <text evidence="1">The sequence shown here is derived from an EMBL/GenBank/DDBJ whole genome shotgun (WGS) entry which is preliminary data.</text>
</comment>
<organism evidence="1 2">
    <name type="scientific">Phytophthora cactorum</name>
    <dbReference type="NCBI Taxonomy" id="29920"/>
    <lineage>
        <taxon>Eukaryota</taxon>
        <taxon>Sar</taxon>
        <taxon>Stramenopiles</taxon>
        <taxon>Oomycota</taxon>
        <taxon>Peronosporomycetes</taxon>
        <taxon>Peronosporales</taxon>
        <taxon>Peronosporaceae</taxon>
        <taxon>Phytophthora</taxon>
    </lineage>
</organism>
<proteinExistence type="predicted"/>
<sequence>MAICKQCEPIIVRIAAKQFIRPGVGVVFAAARTAARLSCSGLALASHYREKRPILPVSTRDASPCHDSVFSLHKLQ</sequence>
<accession>A0A8T1F006</accession>
<reference evidence="1" key="1">
    <citation type="submission" date="2018-10" db="EMBL/GenBank/DDBJ databases">
        <title>Effector identification in a new, highly contiguous assembly of the strawberry crown rot pathogen Phytophthora cactorum.</title>
        <authorList>
            <person name="Armitage A.D."/>
            <person name="Nellist C.F."/>
            <person name="Bates H."/>
            <person name="Vickerstaff R.J."/>
            <person name="Harrison R.J."/>
        </authorList>
    </citation>
    <scope>NUCLEOTIDE SEQUENCE</scope>
    <source>
        <strain evidence="1">P415</strain>
    </source>
</reference>